<dbReference type="Proteomes" id="UP001595632">
    <property type="component" value="Unassembled WGS sequence"/>
</dbReference>
<evidence type="ECO:0000313" key="1">
    <source>
        <dbReference type="EMBL" id="MFC3143624.1"/>
    </source>
</evidence>
<protein>
    <submittedName>
        <fullName evidence="1">Uncharacterized protein</fullName>
    </submittedName>
</protein>
<keyword evidence="2" id="KW-1185">Reference proteome</keyword>
<name>A0ABV7GPT7_9RHOB</name>
<sequence>MALQMGMVVLGMELPTTIADVAITVDQGRGVATAMSSYGDIGQDNGNFYFSQMYPSMHAELLSALKRGHGFELRTPFFVANGTLRGAAAAISAVEASCPFTEYDPAFESLAASERASKPLEKSPTAEAPIIEPAIEGDIPDMFRWYFETNDCVATENELAQLVTERYDMWTANIAIVNWTKSDEFRQNYRLISRAPFTYRYLGSEICSRE</sequence>
<evidence type="ECO:0000313" key="2">
    <source>
        <dbReference type="Proteomes" id="UP001595632"/>
    </source>
</evidence>
<accession>A0ABV7GPT7</accession>
<comment type="caution">
    <text evidence="1">The sequence shown here is derived from an EMBL/GenBank/DDBJ whole genome shotgun (WGS) entry which is preliminary data.</text>
</comment>
<gene>
    <name evidence="1" type="ORF">ACFOGP_12955</name>
</gene>
<reference evidence="2" key="1">
    <citation type="journal article" date="2019" name="Int. J. Syst. Evol. Microbiol.">
        <title>The Global Catalogue of Microorganisms (GCM) 10K type strain sequencing project: providing services to taxonomists for standard genome sequencing and annotation.</title>
        <authorList>
            <consortium name="The Broad Institute Genomics Platform"/>
            <consortium name="The Broad Institute Genome Sequencing Center for Infectious Disease"/>
            <person name="Wu L."/>
            <person name="Ma J."/>
        </authorList>
    </citation>
    <scope>NUCLEOTIDE SEQUENCE [LARGE SCALE GENOMIC DNA]</scope>
    <source>
        <strain evidence="2">KCTC 52366</strain>
    </source>
</reference>
<dbReference type="EMBL" id="JBHRTB010000010">
    <property type="protein sequence ID" value="MFC3143624.1"/>
    <property type="molecule type" value="Genomic_DNA"/>
</dbReference>
<proteinExistence type="predicted"/>
<dbReference type="RefSeq" id="WP_275630908.1">
    <property type="nucleotide sequence ID" value="NZ_JARGYD010000001.1"/>
</dbReference>
<organism evidence="1 2">
    <name type="scientific">Psychromarinibacter halotolerans</name>
    <dbReference type="NCBI Taxonomy" id="1775175"/>
    <lineage>
        <taxon>Bacteria</taxon>
        <taxon>Pseudomonadati</taxon>
        <taxon>Pseudomonadota</taxon>
        <taxon>Alphaproteobacteria</taxon>
        <taxon>Rhodobacterales</taxon>
        <taxon>Paracoccaceae</taxon>
        <taxon>Psychromarinibacter</taxon>
    </lineage>
</organism>